<name>A0A841PMK4_9HYPH</name>
<dbReference type="PROSITE" id="PS50893">
    <property type="entry name" value="ABC_TRANSPORTER_2"/>
    <property type="match status" value="1"/>
</dbReference>
<evidence type="ECO:0000256" key="1">
    <source>
        <dbReference type="ARBA" id="ARBA00004651"/>
    </source>
</evidence>
<feature type="domain" description="ABC transporter" evidence="12">
    <location>
        <begin position="368"/>
        <end position="604"/>
    </location>
</feature>
<dbReference type="PANTHER" id="PTHR43394:SF1">
    <property type="entry name" value="ATP-BINDING CASSETTE SUB-FAMILY B MEMBER 10, MITOCHONDRIAL"/>
    <property type="match status" value="1"/>
</dbReference>
<evidence type="ECO:0000259" key="13">
    <source>
        <dbReference type="PROSITE" id="PS50929"/>
    </source>
</evidence>
<dbReference type="InterPro" id="IPR011527">
    <property type="entry name" value="ABC1_TM_dom"/>
</dbReference>
<dbReference type="InterPro" id="IPR039421">
    <property type="entry name" value="Type_1_exporter"/>
</dbReference>
<dbReference type="Gene3D" id="1.20.1560.10">
    <property type="entry name" value="ABC transporter type 1, transmembrane domain"/>
    <property type="match status" value="1"/>
</dbReference>
<evidence type="ECO:0000256" key="6">
    <source>
        <dbReference type="ARBA" id="ARBA00022692"/>
    </source>
</evidence>
<dbReference type="PROSITE" id="PS00211">
    <property type="entry name" value="ABC_TRANSPORTER_1"/>
    <property type="match status" value="1"/>
</dbReference>
<dbReference type="Gene3D" id="3.40.50.300">
    <property type="entry name" value="P-loop containing nucleotide triphosphate hydrolases"/>
    <property type="match status" value="1"/>
</dbReference>
<dbReference type="CDD" id="cd18542">
    <property type="entry name" value="ABC_6TM_YknU_like"/>
    <property type="match status" value="1"/>
</dbReference>
<evidence type="ECO:0000256" key="2">
    <source>
        <dbReference type="ARBA" id="ARBA00005417"/>
    </source>
</evidence>
<dbReference type="SUPFAM" id="SSF52540">
    <property type="entry name" value="P-loop containing nucleoside triphosphate hydrolases"/>
    <property type="match status" value="1"/>
</dbReference>
<dbReference type="GO" id="GO:0005886">
    <property type="term" value="C:plasma membrane"/>
    <property type="evidence" value="ECO:0007669"/>
    <property type="project" value="UniProtKB-SubCell"/>
</dbReference>
<dbReference type="InterPro" id="IPR017871">
    <property type="entry name" value="ABC_transporter-like_CS"/>
</dbReference>
<dbReference type="GO" id="GO:0015421">
    <property type="term" value="F:ABC-type oligopeptide transporter activity"/>
    <property type="evidence" value="ECO:0007669"/>
    <property type="project" value="TreeGrafter"/>
</dbReference>
<dbReference type="InterPro" id="IPR003593">
    <property type="entry name" value="AAA+_ATPase"/>
</dbReference>
<dbReference type="PANTHER" id="PTHR43394">
    <property type="entry name" value="ATP-DEPENDENT PERMEASE MDL1, MITOCHONDRIAL"/>
    <property type="match status" value="1"/>
</dbReference>
<dbReference type="Pfam" id="PF00005">
    <property type="entry name" value="ABC_tran"/>
    <property type="match status" value="1"/>
</dbReference>
<dbReference type="Pfam" id="PF00664">
    <property type="entry name" value="ABC_membrane"/>
    <property type="match status" value="1"/>
</dbReference>
<reference evidence="14 15" key="1">
    <citation type="submission" date="2020-08" db="EMBL/GenBank/DDBJ databases">
        <title>Genomic Encyclopedia of Type Strains, Phase IV (KMG-IV): sequencing the most valuable type-strain genomes for metagenomic binning, comparative biology and taxonomic classification.</title>
        <authorList>
            <person name="Goeker M."/>
        </authorList>
    </citation>
    <scope>NUCLEOTIDE SEQUENCE [LARGE SCALE GENOMIC DNA]</scope>
    <source>
        <strain evidence="14 15">DSM 100039</strain>
    </source>
</reference>
<dbReference type="SMART" id="SM00382">
    <property type="entry name" value="AAA"/>
    <property type="match status" value="1"/>
</dbReference>
<dbReference type="InterPro" id="IPR027417">
    <property type="entry name" value="P-loop_NTPase"/>
</dbReference>
<dbReference type="InterPro" id="IPR003439">
    <property type="entry name" value="ABC_transporter-like_ATP-bd"/>
</dbReference>
<feature type="transmembrane region" description="Helical" evidence="11">
    <location>
        <begin position="161"/>
        <end position="182"/>
    </location>
</feature>
<dbReference type="EMBL" id="JACHEF010000011">
    <property type="protein sequence ID" value="MBB6413898.1"/>
    <property type="molecule type" value="Genomic_DNA"/>
</dbReference>
<dbReference type="GO" id="GO:0016887">
    <property type="term" value="F:ATP hydrolysis activity"/>
    <property type="evidence" value="ECO:0007669"/>
    <property type="project" value="InterPro"/>
</dbReference>
<evidence type="ECO:0000256" key="9">
    <source>
        <dbReference type="ARBA" id="ARBA00022989"/>
    </source>
</evidence>
<feature type="transmembrane region" description="Helical" evidence="11">
    <location>
        <begin position="305"/>
        <end position="322"/>
    </location>
</feature>
<sequence>MSSDAVGTTSLNSSAHVEAARLRRGLSTLLRITRMNLRHSRLVAFAFGSTIVAAILQMLIPQLLGRAVDQTQMAIRGGVTGIAAEHALWTPALLLLAVGALRGLFTMAQNYFAEAVGHHVAYELRLACYDKIQRLSFSFHDQVHSGDLITLGMLDLDGVRMYFSTALVRVLLLTMLIGIGAYTMISTDLVLGVVALSFVPFVAWRSSVTQLRLRTTWLDLQERLSVLSRVMEENLAGIRVVRAFSAQAYEMPKFDRASKNALDLAHGQVDVYVPNTSAMTLSFFFALGLVLWIGCNRLIAGEIRVGTLTTFLAFMTILQMPVRQVGLMVNAFARASTCGSRIFGLLDQDITIRDAPGARPLEISGGTLRFDNVSFAYSGTGNSAVLKNITFEARRGETIAIVGPPGSGKSTMAHLIPRFYDVTGGTITFDGQDIRGVTLATLRKAIVVVQQDAFLFSTTIENNIAYGDPWAKEQRIERASESAQLHNYILGLPAGYETVVGERGASLSGGQRQRLTIARTMMLRPSIVVFDDSTAAIDAATEQRIGAAIRRLAKDRVTIIIAHRLSSLMHADKILFFDNGEIVERGTHQELLAKRGRYKALYDLQLRPGDDIAIAYRGAP</sequence>
<keyword evidence="4" id="KW-1003">Cell membrane</keyword>
<organism evidence="14 15">
    <name type="scientific">Mesorhizobium sangaii</name>
    <dbReference type="NCBI Taxonomy" id="505389"/>
    <lineage>
        <taxon>Bacteria</taxon>
        <taxon>Pseudomonadati</taxon>
        <taxon>Pseudomonadota</taxon>
        <taxon>Alphaproteobacteria</taxon>
        <taxon>Hyphomicrobiales</taxon>
        <taxon>Phyllobacteriaceae</taxon>
        <taxon>Mesorhizobium</taxon>
    </lineage>
</organism>
<feature type="transmembrane region" description="Helical" evidence="11">
    <location>
        <begin position="272"/>
        <end position="293"/>
    </location>
</feature>
<evidence type="ECO:0000259" key="12">
    <source>
        <dbReference type="PROSITE" id="PS50893"/>
    </source>
</evidence>
<evidence type="ECO:0000256" key="4">
    <source>
        <dbReference type="ARBA" id="ARBA00022475"/>
    </source>
</evidence>
<keyword evidence="7" id="KW-0547">Nucleotide-binding</keyword>
<evidence type="ECO:0000256" key="7">
    <source>
        <dbReference type="ARBA" id="ARBA00022741"/>
    </source>
</evidence>
<keyword evidence="6 11" id="KW-0812">Transmembrane</keyword>
<accession>A0A841PMK4</accession>
<keyword evidence="10 11" id="KW-0472">Membrane</keyword>
<evidence type="ECO:0000256" key="11">
    <source>
        <dbReference type="SAM" id="Phobius"/>
    </source>
</evidence>
<keyword evidence="8 14" id="KW-0067">ATP-binding</keyword>
<dbReference type="InterPro" id="IPR036640">
    <property type="entry name" value="ABC1_TM_sf"/>
</dbReference>
<comment type="similarity">
    <text evidence="2">Belongs to the ABC transporter superfamily.</text>
</comment>
<dbReference type="Proteomes" id="UP000556329">
    <property type="component" value="Unassembled WGS sequence"/>
</dbReference>
<dbReference type="FunFam" id="3.40.50.300:FF:000221">
    <property type="entry name" value="Multidrug ABC transporter ATP-binding protein"/>
    <property type="match status" value="1"/>
</dbReference>
<feature type="transmembrane region" description="Helical" evidence="11">
    <location>
        <begin position="42"/>
        <end position="60"/>
    </location>
</feature>
<feature type="domain" description="ABC transmembrane type-1" evidence="13">
    <location>
        <begin position="44"/>
        <end position="334"/>
    </location>
</feature>
<keyword evidence="9 11" id="KW-1133">Transmembrane helix</keyword>
<keyword evidence="15" id="KW-1185">Reference proteome</keyword>
<keyword evidence="5" id="KW-0762">Sugar transport</keyword>
<evidence type="ECO:0000256" key="8">
    <source>
        <dbReference type="ARBA" id="ARBA00022840"/>
    </source>
</evidence>
<evidence type="ECO:0000256" key="3">
    <source>
        <dbReference type="ARBA" id="ARBA00022448"/>
    </source>
</evidence>
<proteinExistence type="inferred from homology"/>
<evidence type="ECO:0000256" key="5">
    <source>
        <dbReference type="ARBA" id="ARBA00022597"/>
    </source>
</evidence>
<evidence type="ECO:0000313" key="14">
    <source>
        <dbReference type="EMBL" id="MBB6413898.1"/>
    </source>
</evidence>
<evidence type="ECO:0000313" key="15">
    <source>
        <dbReference type="Proteomes" id="UP000556329"/>
    </source>
</evidence>
<dbReference type="RefSeq" id="WP_184878081.1">
    <property type="nucleotide sequence ID" value="NZ_JACHEF010000011.1"/>
</dbReference>
<comment type="caution">
    <text evidence="14">The sequence shown here is derived from an EMBL/GenBank/DDBJ whole genome shotgun (WGS) entry which is preliminary data.</text>
</comment>
<dbReference type="GO" id="GO:0005524">
    <property type="term" value="F:ATP binding"/>
    <property type="evidence" value="ECO:0007669"/>
    <property type="project" value="UniProtKB-KW"/>
</dbReference>
<dbReference type="PROSITE" id="PS50929">
    <property type="entry name" value="ABC_TM1F"/>
    <property type="match status" value="1"/>
</dbReference>
<dbReference type="AlphaFoldDB" id="A0A841PMK4"/>
<keyword evidence="3" id="KW-0813">Transport</keyword>
<evidence type="ECO:0000256" key="10">
    <source>
        <dbReference type="ARBA" id="ARBA00023136"/>
    </source>
</evidence>
<dbReference type="SUPFAM" id="SSF90123">
    <property type="entry name" value="ABC transporter transmembrane region"/>
    <property type="match status" value="1"/>
</dbReference>
<comment type="subcellular location">
    <subcellularLocation>
        <location evidence="1">Cell membrane</location>
        <topology evidence="1">Multi-pass membrane protein</topology>
    </subcellularLocation>
</comment>
<protein>
    <submittedName>
        <fullName evidence="14">ATP-binding cassette subfamily B protein</fullName>
    </submittedName>
</protein>
<gene>
    <name evidence="14" type="ORF">HNQ71_006607</name>
</gene>